<evidence type="ECO:0000256" key="5">
    <source>
        <dbReference type="ARBA" id="ARBA00022801"/>
    </source>
</evidence>
<protein>
    <recommendedName>
        <fullName evidence="2">glycerophosphodiester phosphodiesterase</fullName>
        <ecNumber evidence="2">3.1.4.46</ecNumber>
    </recommendedName>
</protein>
<dbReference type="InterPro" id="IPR030395">
    <property type="entry name" value="GP_PDE_dom"/>
</dbReference>
<dbReference type="InterPro" id="IPR017946">
    <property type="entry name" value="PLC-like_Pdiesterase_TIM-brl"/>
</dbReference>
<name>A0ABT1QQR4_9GAMM</name>
<evidence type="ECO:0000256" key="1">
    <source>
        <dbReference type="ARBA" id="ARBA00007277"/>
    </source>
</evidence>
<dbReference type="EMBL" id="JANFQO010000006">
    <property type="protein sequence ID" value="MCQ4164639.1"/>
    <property type="molecule type" value="Genomic_DNA"/>
</dbReference>
<dbReference type="Proteomes" id="UP001165498">
    <property type="component" value="Unassembled WGS sequence"/>
</dbReference>
<dbReference type="SUPFAM" id="SSF51695">
    <property type="entry name" value="PLC-like phosphodiesterases"/>
    <property type="match status" value="1"/>
</dbReference>
<evidence type="ECO:0000259" key="7">
    <source>
        <dbReference type="PROSITE" id="PS51704"/>
    </source>
</evidence>
<comment type="caution">
    <text evidence="8">The sequence shown here is derived from an EMBL/GenBank/DDBJ whole genome shotgun (WGS) entry which is preliminary data.</text>
</comment>
<comment type="similarity">
    <text evidence="1">Belongs to the glycerophosphoryl diester phosphodiesterase family.</text>
</comment>
<dbReference type="EC" id="3.1.4.46" evidence="2"/>
<dbReference type="Gene3D" id="3.20.20.190">
    <property type="entry name" value="Phosphatidylinositol (PI) phosphodiesterase"/>
    <property type="match status" value="1"/>
</dbReference>
<evidence type="ECO:0000313" key="9">
    <source>
        <dbReference type="Proteomes" id="UP001165498"/>
    </source>
</evidence>
<dbReference type="PANTHER" id="PTHR43620">
    <property type="entry name" value="GLYCEROPHOSPHORYL DIESTER PHOSPHODIESTERASE"/>
    <property type="match status" value="1"/>
</dbReference>
<evidence type="ECO:0000256" key="6">
    <source>
        <dbReference type="ARBA" id="ARBA00047512"/>
    </source>
</evidence>
<sequence length="383" mass="41853">MPTATPLVIAHRGASAYRPEHTLASYALAIEQGADVIEPDLVPTRDGVLICRHENEISGTTDVAARPEFANRRTRKRIDGEEVEGWFAEDFTLAEIRTLRARERLPQLRGGSARYDGEFGIPTFAEVIALAAAAPRPVAIYPETKHPTFFAHEGRYLDGTPIHVSLGTLLVEELVRSGFTDATRIYIQSFELANLIELRDRLLPAAGLDARLMQLFGDTGTVTAQNRDFALPHDLRWHAQRGDDLDALYPGLREVLPVLGQSPVSYGDLGAPAVLHWMQARYAYGIAPWKDNLLPRSTVPDEVLPRLSGTVSPLIAAAHAAGLKVHTYTLRADPGFLVADADGRTLPMPQEIALLLAAGIDGYFTDFPDLGVAARDGWKAKAN</sequence>
<evidence type="ECO:0000256" key="2">
    <source>
        <dbReference type="ARBA" id="ARBA00012247"/>
    </source>
</evidence>
<dbReference type="Pfam" id="PF03009">
    <property type="entry name" value="GDPD"/>
    <property type="match status" value="2"/>
</dbReference>
<keyword evidence="9" id="KW-1185">Reference proteome</keyword>
<evidence type="ECO:0000256" key="3">
    <source>
        <dbReference type="ARBA" id="ARBA00022729"/>
    </source>
</evidence>
<keyword evidence="3" id="KW-0732">Signal</keyword>
<accession>A0ABT1QQR4</accession>
<proteinExistence type="inferred from homology"/>
<gene>
    <name evidence="8" type="ORF">NM961_07940</name>
</gene>
<reference evidence="8" key="1">
    <citation type="submission" date="2022-07" db="EMBL/GenBank/DDBJ databases">
        <title>Tahibacter sp., a new gammaproteobacterium isolated from the silt sample collected at pig farm.</title>
        <authorList>
            <person name="Chen H."/>
        </authorList>
    </citation>
    <scope>NUCLEOTIDE SEQUENCE</scope>
    <source>
        <strain evidence="8">P2K</strain>
    </source>
</reference>
<dbReference type="RefSeq" id="WP_255913514.1">
    <property type="nucleotide sequence ID" value="NZ_JANFQO010000006.1"/>
</dbReference>
<keyword evidence="4" id="KW-0319">Glycerol metabolism</keyword>
<organism evidence="8 9">
    <name type="scientific">Tahibacter harae</name>
    <dbReference type="NCBI Taxonomy" id="2963937"/>
    <lineage>
        <taxon>Bacteria</taxon>
        <taxon>Pseudomonadati</taxon>
        <taxon>Pseudomonadota</taxon>
        <taxon>Gammaproteobacteria</taxon>
        <taxon>Lysobacterales</taxon>
        <taxon>Rhodanobacteraceae</taxon>
        <taxon>Tahibacter</taxon>
    </lineage>
</organism>
<comment type="catalytic activity">
    <reaction evidence="6">
        <text>a sn-glycero-3-phosphodiester + H2O = an alcohol + sn-glycerol 3-phosphate + H(+)</text>
        <dbReference type="Rhea" id="RHEA:12969"/>
        <dbReference type="ChEBI" id="CHEBI:15377"/>
        <dbReference type="ChEBI" id="CHEBI:15378"/>
        <dbReference type="ChEBI" id="CHEBI:30879"/>
        <dbReference type="ChEBI" id="CHEBI:57597"/>
        <dbReference type="ChEBI" id="CHEBI:83408"/>
        <dbReference type="EC" id="3.1.4.46"/>
    </reaction>
</comment>
<dbReference type="PANTHER" id="PTHR43620:SF7">
    <property type="entry name" value="GLYCEROPHOSPHODIESTER PHOSPHODIESTERASE GDPD5-RELATED"/>
    <property type="match status" value="1"/>
</dbReference>
<evidence type="ECO:0000313" key="8">
    <source>
        <dbReference type="EMBL" id="MCQ4164639.1"/>
    </source>
</evidence>
<keyword evidence="5" id="KW-0378">Hydrolase</keyword>
<feature type="domain" description="GP-PDE" evidence="7">
    <location>
        <begin position="6"/>
        <end position="375"/>
    </location>
</feature>
<evidence type="ECO:0000256" key="4">
    <source>
        <dbReference type="ARBA" id="ARBA00022798"/>
    </source>
</evidence>
<dbReference type="PROSITE" id="PS51704">
    <property type="entry name" value="GP_PDE"/>
    <property type="match status" value="1"/>
</dbReference>